<accession>A0A7K3TD82</accession>
<evidence type="ECO:0000256" key="1">
    <source>
        <dbReference type="SAM" id="MobiDB-lite"/>
    </source>
</evidence>
<keyword evidence="2" id="KW-1133">Transmembrane helix</keyword>
<name>A0A7K3TD82_9BIFI</name>
<sequence length="126" mass="13269">MAYTKRIDDIDRTGSAGHTSGTNSANSTEDSRRTLRRVGDALITAGVALGALTVALMLYLQRGTYDPMDVLVLLAMCATIAGCPLCVVAGVIVRIVGAMPPATPQPSRDVRASGRARARDRPDTAR</sequence>
<comment type="caution">
    <text evidence="3">The sequence shown here is derived from an EMBL/GenBank/DDBJ whole genome shotgun (WGS) entry which is preliminary data.</text>
</comment>
<proteinExistence type="predicted"/>
<protein>
    <submittedName>
        <fullName evidence="3">Uncharacterized protein</fullName>
    </submittedName>
</protein>
<keyword evidence="2" id="KW-0812">Transmembrane</keyword>
<feature type="transmembrane region" description="Helical" evidence="2">
    <location>
        <begin position="72"/>
        <end position="96"/>
    </location>
</feature>
<organism evidence="3 4">
    <name type="scientific">Bifidobacterium ramosum</name>
    <dbReference type="NCBI Taxonomy" id="1798158"/>
    <lineage>
        <taxon>Bacteria</taxon>
        <taxon>Bacillati</taxon>
        <taxon>Actinomycetota</taxon>
        <taxon>Actinomycetes</taxon>
        <taxon>Bifidobacteriales</taxon>
        <taxon>Bifidobacteriaceae</taxon>
        <taxon>Bifidobacterium</taxon>
    </lineage>
</organism>
<feature type="compositionally biased region" description="Basic and acidic residues" evidence="1">
    <location>
        <begin position="1"/>
        <end position="12"/>
    </location>
</feature>
<evidence type="ECO:0000313" key="3">
    <source>
        <dbReference type="EMBL" id="NEG72538.1"/>
    </source>
</evidence>
<feature type="compositionally biased region" description="Basic and acidic residues" evidence="1">
    <location>
        <begin position="108"/>
        <end position="126"/>
    </location>
</feature>
<keyword evidence="2" id="KW-0472">Membrane</keyword>
<evidence type="ECO:0000256" key="2">
    <source>
        <dbReference type="SAM" id="Phobius"/>
    </source>
</evidence>
<feature type="region of interest" description="Disordered" evidence="1">
    <location>
        <begin position="1"/>
        <end position="33"/>
    </location>
</feature>
<feature type="transmembrane region" description="Helical" evidence="2">
    <location>
        <begin position="41"/>
        <end position="60"/>
    </location>
</feature>
<feature type="region of interest" description="Disordered" evidence="1">
    <location>
        <begin position="99"/>
        <end position="126"/>
    </location>
</feature>
<feature type="compositionally biased region" description="Polar residues" evidence="1">
    <location>
        <begin position="16"/>
        <end position="28"/>
    </location>
</feature>
<dbReference type="Proteomes" id="UP000469943">
    <property type="component" value="Unassembled WGS sequence"/>
</dbReference>
<gene>
    <name evidence="3" type="ORF">GFD24_10050</name>
</gene>
<dbReference type="AlphaFoldDB" id="A0A7K3TD82"/>
<reference evidence="3 4" key="1">
    <citation type="submission" date="2019-10" db="EMBL/GenBank/DDBJ databases">
        <title>Bifidobacterium from non-human primates.</title>
        <authorList>
            <person name="Modesto M."/>
        </authorList>
    </citation>
    <scope>NUCLEOTIDE SEQUENCE [LARGE SCALE GENOMIC DNA]</scope>
    <source>
        <strain evidence="3 4">TREM</strain>
    </source>
</reference>
<dbReference type="EMBL" id="WHZX01000009">
    <property type="protein sequence ID" value="NEG72538.1"/>
    <property type="molecule type" value="Genomic_DNA"/>
</dbReference>
<evidence type="ECO:0000313" key="4">
    <source>
        <dbReference type="Proteomes" id="UP000469943"/>
    </source>
</evidence>
<dbReference type="RefSeq" id="WP_152358918.1">
    <property type="nucleotide sequence ID" value="NZ_WBSM01000012.1"/>
</dbReference>